<keyword evidence="2" id="KW-1133">Transmembrane helix</keyword>
<feature type="transmembrane region" description="Helical" evidence="2">
    <location>
        <begin position="573"/>
        <end position="594"/>
    </location>
</feature>
<proteinExistence type="predicted"/>
<evidence type="ECO:0000256" key="2">
    <source>
        <dbReference type="SAM" id="Phobius"/>
    </source>
</evidence>
<feature type="transmembrane region" description="Helical" evidence="2">
    <location>
        <begin position="507"/>
        <end position="528"/>
    </location>
</feature>
<dbReference type="EMBL" id="CP144532">
    <property type="protein sequence ID" value="WWC60638.1"/>
    <property type="molecule type" value="Genomic_DNA"/>
</dbReference>
<evidence type="ECO:0000313" key="4">
    <source>
        <dbReference type="EMBL" id="WWC60638.1"/>
    </source>
</evidence>
<dbReference type="VEuPathDB" id="FungiDB:I303_03236"/>
<dbReference type="EMBL" id="KI894029">
    <property type="protein sequence ID" value="OBR87212.1"/>
    <property type="molecule type" value="Genomic_DNA"/>
</dbReference>
<dbReference type="RefSeq" id="XP_018265054.1">
    <property type="nucleotide sequence ID" value="XM_018406560.1"/>
</dbReference>
<sequence length="771" mass="88082">MDIDKSLAPPPPRPKRTIKQCLCVSCILIAAAIGVVITFFVVKFTRSTIESVRDPHKALVYNGTITPDLTSSTVVRPLIDGETRFDVLFTVYARIPNDDVSEDKQRQEYSDERNYSPEEYTGREISLSSKTGRSPVEIRYMPSEKIVYQGVVMEDLTLDHRDVETKVNFNLPLKRFYDHYLYAPDVRGAIALIPRPPSKLDRLEDYTHWKPEDVEFPFRINPEYIASSSLGGTYQDEDTKRWAALEHISHAFPLIEFHTHDDPCKNSTNNEQDNTNEEVEDDLYASIQDDEEKSKHNVTGSDPVAVPVQEDSQKSGNVTGRAIAPGSQPYLISRAHVYIINETRLFERKAYDKAHKDLRKNACGKGFSGGLASRFLCSRTYESNGHWDNRFVLRPQEGKKSKELAYSPYLGHLTHAAGPKDVRPLPVTRNNCSDSTKPDPESIPVNFTLRFSSLTPARVNLLNNFVGSHRSAHNATEWELAHKHNEWEQANGVFGSRTPGTHPKTRLFLTTIKTLLAFPVIILELIYWYTRQTTTGINHYGVYTQATGILAAAAIGLYSAWEQDDNESWGDTLLLILFVLFEITPAILQLRTVLPFEVQRNGWWRFTVSRWRWSHSERNSMRRGTGVDYRIWVGVFLALSTVIYIPTRYKLTLVNPSIIPTFSDHNPKPSLMEKPIISSMIHSIDLLAMIIQLAHNERSKTFAGHYALTTYFMFAFRWLELVYYLPFVVGKYDVHMGIAYITVIEIVIEGVMIRQAWSHPKIDQKAEEMQE</sequence>
<keyword evidence="5" id="KW-1185">Reference proteome</keyword>
<dbReference type="KEGG" id="kdj:28966935"/>
<reference evidence="4" key="2">
    <citation type="submission" date="2013-07" db="EMBL/GenBank/DDBJ databases">
        <authorList>
            <consortium name="The Broad Institute Genome Sequencing Platform"/>
            <person name="Cuomo C."/>
            <person name="Litvintseva A."/>
            <person name="Chen Y."/>
            <person name="Heitman J."/>
            <person name="Sun S."/>
            <person name="Springer D."/>
            <person name="Dromer F."/>
            <person name="Young S.K."/>
            <person name="Zeng Q."/>
            <person name="Gargeya S."/>
            <person name="Fitzgerald M."/>
            <person name="Abouelleil A."/>
            <person name="Alvarado L."/>
            <person name="Berlin A.M."/>
            <person name="Chapman S.B."/>
            <person name="Dewar J."/>
            <person name="Goldberg J."/>
            <person name="Griggs A."/>
            <person name="Gujja S."/>
            <person name="Hansen M."/>
            <person name="Howarth C."/>
            <person name="Imamovic A."/>
            <person name="Larimer J."/>
            <person name="McCowan C."/>
            <person name="Murphy C."/>
            <person name="Pearson M."/>
            <person name="Priest M."/>
            <person name="Roberts A."/>
            <person name="Saif S."/>
            <person name="Shea T."/>
            <person name="Sykes S."/>
            <person name="Wortman J."/>
            <person name="Nusbaum C."/>
            <person name="Birren B."/>
        </authorList>
    </citation>
    <scope>NUCLEOTIDE SEQUENCE</scope>
    <source>
        <strain evidence="4">CBS 10117</strain>
    </source>
</reference>
<feature type="compositionally biased region" description="Basic and acidic residues" evidence="1">
    <location>
        <begin position="102"/>
        <end position="122"/>
    </location>
</feature>
<feature type="transmembrane region" description="Helical" evidence="2">
    <location>
        <begin position="629"/>
        <end position="647"/>
    </location>
</feature>
<feature type="transmembrane region" description="Helical" evidence="2">
    <location>
        <begin position="737"/>
        <end position="757"/>
    </location>
</feature>
<protein>
    <submittedName>
        <fullName evidence="3">Uncharacterized protein</fullName>
    </submittedName>
</protein>
<dbReference type="AlphaFoldDB" id="A0A1A6AAW8"/>
<name>A0A1A6AAW8_9TREE</name>
<feature type="transmembrane region" description="Helical" evidence="2">
    <location>
        <begin position="540"/>
        <end position="561"/>
    </location>
</feature>
<feature type="transmembrane region" description="Helical" evidence="2">
    <location>
        <begin position="21"/>
        <end position="42"/>
    </location>
</feature>
<feature type="region of interest" description="Disordered" evidence="1">
    <location>
        <begin position="290"/>
        <end position="321"/>
    </location>
</feature>
<evidence type="ECO:0000313" key="5">
    <source>
        <dbReference type="Proteomes" id="UP000078595"/>
    </source>
</evidence>
<keyword evidence="2" id="KW-0472">Membrane</keyword>
<feature type="transmembrane region" description="Helical" evidence="2">
    <location>
        <begin position="706"/>
        <end position="725"/>
    </location>
</feature>
<gene>
    <name evidence="3" type="ORF">I303_03236</name>
    <name evidence="4" type="ORF">I303_103212</name>
</gene>
<evidence type="ECO:0000256" key="1">
    <source>
        <dbReference type="SAM" id="MobiDB-lite"/>
    </source>
</evidence>
<evidence type="ECO:0000313" key="3">
    <source>
        <dbReference type="EMBL" id="OBR87212.1"/>
    </source>
</evidence>
<keyword evidence="2" id="KW-0812">Transmembrane</keyword>
<accession>A0A1A6AAW8</accession>
<reference evidence="4" key="3">
    <citation type="submission" date="2024-02" db="EMBL/GenBank/DDBJ databases">
        <title>Comparative genomics of Cryptococcus and Kwoniella reveals pathogenesis evolution and contrasting modes of karyotype evolution via chromosome fusion or intercentromeric recombination.</title>
        <authorList>
            <person name="Coelho M.A."/>
            <person name="David-Palma M."/>
            <person name="Shea T."/>
            <person name="Bowers K."/>
            <person name="McGinley-Smith S."/>
            <person name="Mohammad A.W."/>
            <person name="Gnirke A."/>
            <person name="Yurkov A.M."/>
            <person name="Nowrousian M."/>
            <person name="Sun S."/>
            <person name="Cuomo C.A."/>
            <person name="Heitman J."/>
        </authorList>
    </citation>
    <scope>NUCLEOTIDE SEQUENCE</scope>
    <source>
        <strain evidence="4">CBS 10117</strain>
    </source>
</reference>
<reference evidence="3" key="1">
    <citation type="submission" date="2013-07" db="EMBL/GenBank/DDBJ databases">
        <title>The Genome Sequence of Cryptococcus dejecticola CBS10117.</title>
        <authorList>
            <consortium name="The Broad Institute Genome Sequencing Platform"/>
            <person name="Cuomo C."/>
            <person name="Litvintseva A."/>
            <person name="Chen Y."/>
            <person name="Heitman J."/>
            <person name="Sun S."/>
            <person name="Springer D."/>
            <person name="Dromer F."/>
            <person name="Young S.K."/>
            <person name="Zeng Q."/>
            <person name="Gargeya S."/>
            <person name="Fitzgerald M."/>
            <person name="Abouelleil A."/>
            <person name="Alvarado L."/>
            <person name="Berlin A.M."/>
            <person name="Chapman S.B."/>
            <person name="Dewar J."/>
            <person name="Goldberg J."/>
            <person name="Griggs A."/>
            <person name="Gujja S."/>
            <person name="Hansen M."/>
            <person name="Howarth C."/>
            <person name="Imamovic A."/>
            <person name="Larimer J."/>
            <person name="McCowan C."/>
            <person name="Murphy C."/>
            <person name="Pearson M."/>
            <person name="Priest M."/>
            <person name="Roberts A."/>
            <person name="Saif S."/>
            <person name="Shea T."/>
            <person name="Sykes S."/>
            <person name="Wortman J."/>
            <person name="Nusbaum C."/>
            <person name="Birren B."/>
        </authorList>
    </citation>
    <scope>NUCLEOTIDE SEQUENCE [LARGE SCALE GENOMIC DNA]</scope>
    <source>
        <strain evidence="3">CBS 10117</strain>
    </source>
</reference>
<feature type="region of interest" description="Disordered" evidence="1">
    <location>
        <begin position="101"/>
        <end position="127"/>
    </location>
</feature>
<dbReference type="Proteomes" id="UP000078595">
    <property type="component" value="Chromosome 3"/>
</dbReference>
<dbReference type="OrthoDB" id="2548253at2759"/>
<organism evidence="3">
    <name type="scientific">Kwoniella dejecticola CBS 10117</name>
    <dbReference type="NCBI Taxonomy" id="1296121"/>
    <lineage>
        <taxon>Eukaryota</taxon>
        <taxon>Fungi</taxon>
        <taxon>Dikarya</taxon>
        <taxon>Basidiomycota</taxon>
        <taxon>Agaricomycotina</taxon>
        <taxon>Tremellomycetes</taxon>
        <taxon>Tremellales</taxon>
        <taxon>Cryptococcaceae</taxon>
        <taxon>Kwoniella</taxon>
    </lineage>
</organism>
<dbReference type="GeneID" id="28966935"/>
<feature type="transmembrane region" description="Helical" evidence="2">
    <location>
        <begin position="676"/>
        <end position="694"/>
    </location>
</feature>